<dbReference type="EMBL" id="MU805954">
    <property type="protein sequence ID" value="KAJ3844388.1"/>
    <property type="molecule type" value="Genomic_DNA"/>
</dbReference>
<keyword evidence="3" id="KW-1185">Reference proteome</keyword>
<keyword evidence="1" id="KW-1133">Transmembrane helix</keyword>
<feature type="transmembrane region" description="Helical" evidence="1">
    <location>
        <begin position="12"/>
        <end position="31"/>
    </location>
</feature>
<evidence type="ECO:0000313" key="2">
    <source>
        <dbReference type="EMBL" id="KAJ3844388.1"/>
    </source>
</evidence>
<dbReference type="Proteomes" id="UP001163846">
    <property type="component" value="Unassembled WGS sequence"/>
</dbReference>
<evidence type="ECO:0000256" key="1">
    <source>
        <dbReference type="SAM" id="Phobius"/>
    </source>
</evidence>
<reference evidence="2" key="1">
    <citation type="submission" date="2022-08" db="EMBL/GenBank/DDBJ databases">
        <authorList>
            <consortium name="DOE Joint Genome Institute"/>
            <person name="Min B."/>
            <person name="Riley R."/>
            <person name="Sierra-Patev S."/>
            <person name="Naranjo-Ortiz M."/>
            <person name="Looney B."/>
            <person name="Konkel Z."/>
            <person name="Slot J.C."/>
            <person name="Sakamoto Y."/>
            <person name="Steenwyk J.L."/>
            <person name="Rokas A."/>
            <person name="Carro J."/>
            <person name="Camarero S."/>
            <person name="Ferreira P."/>
            <person name="Molpeceres G."/>
            <person name="Ruiz-Duenas F.J."/>
            <person name="Serrano A."/>
            <person name="Henrissat B."/>
            <person name="Drula E."/>
            <person name="Hughes K.W."/>
            <person name="Mata J.L."/>
            <person name="Ishikawa N.K."/>
            <person name="Vargas-Isla R."/>
            <person name="Ushijima S."/>
            <person name="Smith C.A."/>
            <person name="Ahrendt S."/>
            <person name="Andreopoulos W."/>
            <person name="He G."/>
            <person name="Labutti K."/>
            <person name="Lipzen A."/>
            <person name="Ng V."/>
            <person name="Sandor L."/>
            <person name="Barry K."/>
            <person name="Martinez A.T."/>
            <person name="Xiao Y."/>
            <person name="Gibbons J.G."/>
            <person name="Terashima K."/>
            <person name="Hibbett D.S."/>
            <person name="Grigoriev I.V."/>
        </authorList>
    </citation>
    <scope>NUCLEOTIDE SEQUENCE</scope>
    <source>
        <strain evidence="2">TFB9207</strain>
    </source>
</reference>
<gene>
    <name evidence="2" type="ORF">F5878DRAFT_602085</name>
</gene>
<sequence length="238" mass="27627">MNTREKVCMDSLVRLMLLIVSMIQLFSFRSYNIHYALLNWTTDSIRPQREMIMPVHELLHHLYNPVGMSGFLNTGCEPFLFLFLGTSKEFNIFTRIIGHQESEVSIGSLERKHVEKQRPRHVSSLIFNLVVLVDEEDRNFPSLVIVITKLRLFGEETNGSGPVSEWFRDPGPRIHPKAATDENEICDEEFLDQHWRRQEMLSGDASQNESRVWLLNRMTVGSVNTSRLDLKEYLASEC</sequence>
<accession>A0AA38PK19</accession>
<comment type="caution">
    <text evidence="2">The sequence shown here is derived from an EMBL/GenBank/DDBJ whole genome shotgun (WGS) entry which is preliminary data.</text>
</comment>
<protein>
    <submittedName>
        <fullName evidence="2">Uncharacterized protein</fullName>
    </submittedName>
</protein>
<keyword evidence="1" id="KW-0472">Membrane</keyword>
<dbReference type="AlphaFoldDB" id="A0AA38PK19"/>
<proteinExistence type="predicted"/>
<name>A0AA38PK19_9AGAR</name>
<organism evidence="2 3">
    <name type="scientific">Lentinula raphanica</name>
    <dbReference type="NCBI Taxonomy" id="153919"/>
    <lineage>
        <taxon>Eukaryota</taxon>
        <taxon>Fungi</taxon>
        <taxon>Dikarya</taxon>
        <taxon>Basidiomycota</taxon>
        <taxon>Agaricomycotina</taxon>
        <taxon>Agaricomycetes</taxon>
        <taxon>Agaricomycetidae</taxon>
        <taxon>Agaricales</taxon>
        <taxon>Marasmiineae</taxon>
        <taxon>Omphalotaceae</taxon>
        <taxon>Lentinula</taxon>
    </lineage>
</organism>
<keyword evidence="1" id="KW-0812">Transmembrane</keyword>
<evidence type="ECO:0000313" key="3">
    <source>
        <dbReference type="Proteomes" id="UP001163846"/>
    </source>
</evidence>